<dbReference type="EMBL" id="AORV01000040">
    <property type="protein sequence ID" value="EMS71238.1"/>
    <property type="molecule type" value="Genomic_DNA"/>
</dbReference>
<dbReference type="eggNOG" id="COG0518">
    <property type="taxonomic scope" value="Bacteria"/>
</dbReference>
<feature type="domain" description="Glutamine amidotransferase" evidence="1">
    <location>
        <begin position="42"/>
        <end position="183"/>
    </location>
</feature>
<evidence type="ECO:0000313" key="3">
    <source>
        <dbReference type="Proteomes" id="UP000014155"/>
    </source>
</evidence>
<dbReference type="InterPro" id="IPR029062">
    <property type="entry name" value="Class_I_gatase-like"/>
</dbReference>
<name>S0FRX1_RUMCE</name>
<proteinExistence type="predicted"/>
<dbReference type="PANTHER" id="PTHR42695">
    <property type="entry name" value="GLUTAMINE AMIDOTRANSFERASE YLR126C-RELATED"/>
    <property type="match status" value="1"/>
</dbReference>
<dbReference type="PANTHER" id="PTHR42695:SF5">
    <property type="entry name" value="GLUTAMINE AMIDOTRANSFERASE YLR126C-RELATED"/>
    <property type="match status" value="1"/>
</dbReference>
<dbReference type="Proteomes" id="UP000014155">
    <property type="component" value="Unassembled WGS sequence"/>
</dbReference>
<reference evidence="2 3" key="1">
    <citation type="journal article" date="2013" name="Genome Announc.">
        <title>Draft Genome Sequence of the Cellulolytic, Mesophilic, Anaerobic Bacterium Clostridium termitidis Strain CT1112 (DSM 5398).</title>
        <authorList>
            <person name="Lal S."/>
            <person name="Ramachandran U."/>
            <person name="Zhang X."/>
            <person name="Munir R."/>
            <person name="Sparling R."/>
            <person name="Levin D.B."/>
        </authorList>
    </citation>
    <scope>NUCLEOTIDE SEQUENCE [LARGE SCALE GENOMIC DNA]</scope>
    <source>
        <strain evidence="2 3">CT1112</strain>
    </source>
</reference>
<dbReference type="InterPro" id="IPR017926">
    <property type="entry name" value="GATASE"/>
</dbReference>
<dbReference type="PATRIC" id="fig|1195236.3.peg.3162"/>
<accession>S0FRX1</accession>
<dbReference type="STRING" id="1195236.CTER_2842"/>
<evidence type="ECO:0000313" key="2">
    <source>
        <dbReference type="EMBL" id="EMS71238.1"/>
    </source>
</evidence>
<dbReference type="PROSITE" id="PS51273">
    <property type="entry name" value="GATASE_TYPE_1"/>
    <property type="match status" value="1"/>
</dbReference>
<dbReference type="FunFam" id="3.40.50.880:FF:000033">
    <property type="entry name" value="Glutamine amidotransferase class-I"/>
    <property type="match status" value="1"/>
</dbReference>
<dbReference type="GO" id="GO:0016740">
    <property type="term" value="F:transferase activity"/>
    <property type="evidence" value="ECO:0007669"/>
    <property type="project" value="UniProtKB-KW"/>
</dbReference>
<evidence type="ECO:0000259" key="1">
    <source>
        <dbReference type="Pfam" id="PF00117"/>
    </source>
</evidence>
<protein>
    <submittedName>
        <fullName evidence="2">Glutamine amidotransferase type 1</fullName>
    </submittedName>
</protein>
<dbReference type="SUPFAM" id="SSF52317">
    <property type="entry name" value="Class I glutamine amidotransferase-like"/>
    <property type="match status" value="1"/>
</dbReference>
<dbReference type="Gene3D" id="3.40.50.880">
    <property type="match status" value="1"/>
</dbReference>
<dbReference type="CDD" id="cd01741">
    <property type="entry name" value="GATase1_1"/>
    <property type="match status" value="1"/>
</dbReference>
<sequence length="253" mass="29226">MRIHYLQHVPFENPGAILAWAQQRQYPMTSTGLYEDQFLPGQDDFDWLIIMGGPMNIYEESKYPWLVREKEFIKASIDSNKVIIGICLGGQLLADVIGGRVIQNEHREIGWFPVNFTDKAFSMPQFSFLPKNPVVFQWHGDTFVDLPEEAELLASNEACKNQAFVYRDRVYGFQFHLENTMEIITALIENCRDEMVPGPYVQSSQEILAQKIHLDRNNQWVKLFLSQLSVLYEEGESGWNKSDISSEFVPILP</sequence>
<dbReference type="InterPro" id="IPR044992">
    <property type="entry name" value="ChyE-like"/>
</dbReference>
<organism evidence="2 3">
    <name type="scientific">Ruminiclostridium cellobioparum subsp. termitidis CT1112</name>
    <dbReference type="NCBI Taxonomy" id="1195236"/>
    <lineage>
        <taxon>Bacteria</taxon>
        <taxon>Bacillati</taxon>
        <taxon>Bacillota</taxon>
        <taxon>Clostridia</taxon>
        <taxon>Eubacteriales</taxon>
        <taxon>Oscillospiraceae</taxon>
        <taxon>Ruminiclostridium</taxon>
    </lineage>
</organism>
<dbReference type="RefSeq" id="WP_004626734.1">
    <property type="nucleotide sequence ID" value="NZ_AORV01000040.1"/>
</dbReference>
<keyword evidence="3" id="KW-1185">Reference proteome</keyword>
<dbReference type="Pfam" id="PF00117">
    <property type="entry name" value="GATase"/>
    <property type="match status" value="1"/>
</dbReference>
<keyword evidence="2" id="KW-0808">Transferase</keyword>
<dbReference type="GO" id="GO:0005829">
    <property type="term" value="C:cytosol"/>
    <property type="evidence" value="ECO:0007669"/>
    <property type="project" value="TreeGrafter"/>
</dbReference>
<comment type="caution">
    <text evidence="2">The sequence shown here is derived from an EMBL/GenBank/DDBJ whole genome shotgun (WGS) entry which is preliminary data.</text>
</comment>
<dbReference type="AlphaFoldDB" id="S0FRX1"/>
<keyword evidence="2" id="KW-0315">Glutamine amidotransferase</keyword>
<gene>
    <name evidence="2" type="ORF">CTER_2842</name>
</gene>